<evidence type="ECO:0000313" key="2">
    <source>
        <dbReference type="EMBL" id="KGT74012.1"/>
    </source>
</evidence>
<feature type="signal peptide" evidence="1">
    <location>
        <begin position="1"/>
        <end position="17"/>
    </location>
</feature>
<sequence length="70" mass="7504">MRLVAVLIFALMTAACNQEQDITGSTPVCAMRNYSSYNPRDMNQCVAACKACDHGNTVTCTTSCTLKGAH</sequence>
<reference evidence="3 5" key="2">
    <citation type="submission" date="2024-06" db="EMBL/GenBank/DDBJ databases">
        <title>Genomic Encyclopedia of Type Strains, Phase V (KMG-V): Genome sequencing to study the core and pangenomes of soil and plant-associated prokaryotes.</title>
        <authorList>
            <person name="Whitman W."/>
        </authorList>
    </citation>
    <scope>NUCLEOTIDE SEQUENCE [LARGE SCALE GENOMIC DNA]</scope>
    <source>
        <strain evidence="3 5">USDA 160</strain>
    </source>
</reference>
<evidence type="ECO:0008006" key="6">
    <source>
        <dbReference type="Google" id="ProtNLM"/>
    </source>
</evidence>
<name>A0A0A3XI05_BRAJP</name>
<dbReference type="AlphaFoldDB" id="A0A0A3XI05"/>
<dbReference type="STRING" id="375.BKD09_RS25700"/>
<evidence type="ECO:0000313" key="5">
    <source>
        <dbReference type="Proteomes" id="UP001549291"/>
    </source>
</evidence>
<organism evidence="2 4">
    <name type="scientific">Bradyrhizobium japonicum</name>
    <dbReference type="NCBI Taxonomy" id="375"/>
    <lineage>
        <taxon>Bacteria</taxon>
        <taxon>Pseudomonadati</taxon>
        <taxon>Pseudomonadota</taxon>
        <taxon>Alphaproteobacteria</taxon>
        <taxon>Hyphomicrobiales</taxon>
        <taxon>Nitrobacteraceae</taxon>
        <taxon>Bradyrhizobium</taxon>
    </lineage>
</organism>
<dbReference type="EMBL" id="JBEPTQ010000002">
    <property type="protein sequence ID" value="MET4721414.1"/>
    <property type="molecule type" value="Genomic_DNA"/>
</dbReference>
<dbReference type="GeneID" id="64070043"/>
<dbReference type="PROSITE" id="PS51257">
    <property type="entry name" value="PROKAR_LIPOPROTEIN"/>
    <property type="match status" value="1"/>
</dbReference>
<dbReference type="KEGG" id="bjp:RN69_24110"/>
<keyword evidence="5" id="KW-1185">Reference proteome</keyword>
<evidence type="ECO:0000256" key="1">
    <source>
        <dbReference type="SAM" id="SignalP"/>
    </source>
</evidence>
<dbReference type="Proteomes" id="UP000030377">
    <property type="component" value="Unassembled WGS sequence"/>
</dbReference>
<dbReference type="PATRIC" id="fig|375.37.peg.4906"/>
<proteinExistence type="predicted"/>
<keyword evidence="1" id="KW-0732">Signal</keyword>
<feature type="chain" id="PRO_5044540619" description="Lipoprotein" evidence="1">
    <location>
        <begin position="18"/>
        <end position="70"/>
    </location>
</feature>
<gene>
    <name evidence="3" type="ORF">ABIF63_005520</name>
    <name evidence="2" type="ORF">MA20_41665</name>
</gene>
<evidence type="ECO:0000313" key="3">
    <source>
        <dbReference type="EMBL" id="MET4721414.1"/>
    </source>
</evidence>
<comment type="caution">
    <text evidence="2">The sequence shown here is derived from an EMBL/GenBank/DDBJ whole genome shotgun (WGS) entry which is preliminary data.</text>
</comment>
<dbReference type="EMBL" id="JRPN01000039">
    <property type="protein sequence ID" value="KGT74012.1"/>
    <property type="molecule type" value="Genomic_DNA"/>
</dbReference>
<dbReference type="RefSeq" id="WP_014495029.1">
    <property type="nucleotide sequence ID" value="NZ_BJNK01000009.1"/>
</dbReference>
<dbReference type="Proteomes" id="UP001549291">
    <property type="component" value="Unassembled WGS sequence"/>
</dbReference>
<protein>
    <recommendedName>
        <fullName evidence="6">Lipoprotein</fullName>
    </recommendedName>
</protein>
<reference evidence="2 4" key="1">
    <citation type="submission" date="2014-09" db="EMBL/GenBank/DDBJ databases">
        <title>Draft genome of Bradyrhizobium japonicum Is-34.</title>
        <authorList>
            <person name="Tsurumaru H."/>
            <person name="Yamakawa T."/>
            <person name="Hashimoto S."/>
            <person name="Okizaki K."/>
            <person name="Kanesaki Y."/>
            <person name="Yoshikawa H."/>
            <person name="Yajima S."/>
        </authorList>
    </citation>
    <scope>NUCLEOTIDE SEQUENCE [LARGE SCALE GENOMIC DNA]</scope>
    <source>
        <strain evidence="2 4">Is-34</strain>
    </source>
</reference>
<evidence type="ECO:0000313" key="4">
    <source>
        <dbReference type="Proteomes" id="UP000030377"/>
    </source>
</evidence>
<accession>A0A0A3XI05</accession>